<keyword evidence="6" id="KW-1185">Reference proteome</keyword>
<dbReference type="Gene3D" id="3.90.1150.10">
    <property type="entry name" value="Aspartate Aminotransferase, domain 1"/>
    <property type="match status" value="1"/>
</dbReference>
<dbReference type="PANTHER" id="PTHR48097">
    <property type="entry name" value="L-THREONINE ALDOLASE-RELATED"/>
    <property type="match status" value="1"/>
</dbReference>
<proteinExistence type="inferred from homology"/>
<dbReference type="InterPro" id="IPR015421">
    <property type="entry name" value="PyrdxlP-dep_Trfase_major"/>
</dbReference>
<keyword evidence="5" id="KW-0032">Aminotransferase</keyword>
<dbReference type="Proteomes" id="UP000831495">
    <property type="component" value="Chromosome"/>
</dbReference>
<evidence type="ECO:0000313" key="5">
    <source>
        <dbReference type="EMBL" id="UQS81891.1"/>
    </source>
</evidence>
<dbReference type="Gene3D" id="3.40.640.10">
    <property type="entry name" value="Type I PLP-dependent aspartate aminotransferase-like (Major domain)"/>
    <property type="match status" value="1"/>
</dbReference>
<keyword evidence="5" id="KW-0808">Transferase</keyword>
<dbReference type="InterPro" id="IPR015422">
    <property type="entry name" value="PyrdxlP-dep_Trfase_small"/>
</dbReference>
<dbReference type="RefSeq" id="WP_249514159.1">
    <property type="nucleotide sequence ID" value="NZ_CP093366.1"/>
</dbReference>
<name>A0ABY4P8M7_9LACO</name>
<reference evidence="5" key="1">
    <citation type="journal article" date="2022" name="Int. J. Syst. Evol. Microbiol.">
        <title>Apilactobacillus apisilvae sp. nov., Nicolia spurrieriana gen. nov. sp. nov., Bombilactobacillus folatiphilus sp. nov. and Bombilactobacillus thymidiniphilus sp. nov., four new lactic acid bacterial isolates from stingless bees Tetragonula carbonaria and Austroplebeia australis.</title>
        <authorList>
            <person name="Oliphant S.A."/>
            <person name="Watson-Haigh N.S."/>
            <person name="Sumby K.M."/>
            <person name="Gardner J."/>
            <person name="Groom S."/>
            <person name="Jiranek V."/>
        </authorList>
    </citation>
    <scope>NUCLEOTIDE SEQUENCE</scope>
    <source>
        <strain evidence="5">SG4_D2</strain>
    </source>
</reference>
<dbReference type="EMBL" id="CP093366">
    <property type="protein sequence ID" value="UQS81891.1"/>
    <property type="molecule type" value="Genomic_DNA"/>
</dbReference>
<dbReference type="Pfam" id="PF01212">
    <property type="entry name" value="Beta_elim_lyase"/>
    <property type="match status" value="1"/>
</dbReference>
<comment type="cofactor">
    <cofactor evidence="1">
        <name>pyridoxal 5'-phosphate</name>
        <dbReference type="ChEBI" id="CHEBI:597326"/>
    </cofactor>
</comment>
<evidence type="ECO:0000256" key="1">
    <source>
        <dbReference type="ARBA" id="ARBA00001933"/>
    </source>
</evidence>
<evidence type="ECO:0000313" key="6">
    <source>
        <dbReference type="Proteomes" id="UP000831495"/>
    </source>
</evidence>
<dbReference type="InterPro" id="IPR001597">
    <property type="entry name" value="ArAA_b-elim_lyase/Thr_aldolase"/>
</dbReference>
<organism evidence="5 6">
    <name type="scientific">Bombilactobacillus folatiphilus</name>
    <dbReference type="NCBI Taxonomy" id="2923362"/>
    <lineage>
        <taxon>Bacteria</taxon>
        <taxon>Bacillati</taxon>
        <taxon>Bacillota</taxon>
        <taxon>Bacilli</taxon>
        <taxon>Lactobacillales</taxon>
        <taxon>Lactobacillaceae</taxon>
        <taxon>Bombilactobacillus</taxon>
    </lineage>
</organism>
<comment type="similarity">
    <text evidence="2">Belongs to the threonine aldolase family.</text>
</comment>
<dbReference type="PANTHER" id="PTHR48097:SF5">
    <property type="entry name" value="LOW SPECIFICITY L-THREONINE ALDOLASE"/>
    <property type="match status" value="1"/>
</dbReference>
<accession>A0ABY4P8M7</accession>
<dbReference type="SUPFAM" id="SSF53383">
    <property type="entry name" value="PLP-dependent transferases"/>
    <property type="match status" value="1"/>
</dbReference>
<dbReference type="GO" id="GO:0008483">
    <property type="term" value="F:transaminase activity"/>
    <property type="evidence" value="ECO:0007669"/>
    <property type="project" value="UniProtKB-KW"/>
</dbReference>
<gene>
    <name evidence="5" type="ORF">MOO45_06780</name>
</gene>
<sequence length="341" mass="38122">MISFENDYLAGAHPQVLQALNNYNLQQEPGYGQDILTQMAIEKLQQVMNCPEANIYFLSGGTQTNQVVIDTMLTKYQGVITVQSGHINDHEAGSIEFSGHKVLPLTSTDGKISAKQLQTYMEAWHVDPNHGQMVIPKMVYLSYPTELGTIYSKAELTKIAQTCRQNDLLLYIDGARLGYGLMSPQADLTLADLAHLSDIFYIGGTKVGALYGEALVFTHNNAPAHFSLALKQHGALLAKGRGISTQFLALFTDDLYFQISQQADNFALQIKAALQAKHYQLFVDSPTNQQFFIMPKQQMTEFQDKLKFNHWSTFDSEHDVVRCVTSWATTAQQVEFLIAQL</sequence>
<protein>
    <submittedName>
        <fullName evidence="5">Aminotransferase class V-fold PLP-dependent enzyme</fullName>
    </submittedName>
</protein>
<evidence type="ECO:0000256" key="2">
    <source>
        <dbReference type="ARBA" id="ARBA00006966"/>
    </source>
</evidence>
<evidence type="ECO:0000259" key="4">
    <source>
        <dbReference type="Pfam" id="PF01212"/>
    </source>
</evidence>
<feature type="domain" description="Aromatic amino acid beta-eliminating lyase/threonine aldolase" evidence="4">
    <location>
        <begin position="11"/>
        <end position="221"/>
    </location>
</feature>
<dbReference type="InterPro" id="IPR015424">
    <property type="entry name" value="PyrdxlP-dep_Trfase"/>
</dbReference>
<keyword evidence="3" id="KW-0663">Pyridoxal phosphate</keyword>
<evidence type="ECO:0000256" key="3">
    <source>
        <dbReference type="ARBA" id="ARBA00022898"/>
    </source>
</evidence>